<dbReference type="Gene3D" id="3.40.50.1820">
    <property type="entry name" value="alpha/beta hydrolase"/>
    <property type="match status" value="1"/>
</dbReference>
<name>A0A1F4SSW0_UNCSA</name>
<dbReference type="Proteomes" id="UP000178417">
    <property type="component" value="Unassembled WGS sequence"/>
</dbReference>
<dbReference type="PANTHER" id="PTHR43798:SF31">
    <property type="entry name" value="AB HYDROLASE SUPERFAMILY PROTEIN YCLE"/>
    <property type="match status" value="1"/>
</dbReference>
<dbReference type="PANTHER" id="PTHR43798">
    <property type="entry name" value="MONOACYLGLYCEROL LIPASE"/>
    <property type="match status" value="1"/>
</dbReference>
<protein>
    <recommendedName>
        <fullName evidence="2">AB hydrolase-1 domain-containing protein</fullName>
    </recommendedName>
</protein>
<sequence>MFRKMTTLLFLHGFATGSAIWDAQVKEFSKDFNVTTDAEKIDELENVVIVAWSMGGWKAFKLCNEYPQKVKGLVLVSSFAKYLKSNDYPYGVNPALLRKLERKFMADYKEGMRYFYRLIFGNSDHDYLIEKLPAHKKEDFALWFERLKKEDFRSFLPQIKISTLLIHGNQDNVVPVESSKYMNSQISNSKLEIFKGAGHAPFIEKADKFRLLLKQFIE</sequence>
<dbReference type="PRINTS" id="PR00111">
    <property type="entry name" value="ABHYDROLASE"/>
</dbReference>
<organism evidence="3 4">
    <name type="scientific">candidate division WOR-1 bacterium RIFOXYB2_FULL_37_13</name>
    <dbReference type="NCBI Taxonomy" id="1802579"/>
    <lineage>
        <taxon>Bacteria</taxon>
        <taxon>Bacillati</taxon>
        <taxon>Saganbacteria</taxon>
    </lineage>
</organism>
<dbReference type="AlphaFoldDB" id="A0A1F4SSW0"/>
<dbReference type="InterPro" id="IPR000073">
    <property type="entry name" value="AB_hydrolase_1"/>
</dbReference>
<evidence type="ECO:0000313" key="3">
    <source>
        <dbReference type="EMBL" id="OGC23544.1"/>
    </source>
</evidence>
<dbReference type="GO" id="GO:0016787">
    <property type="term" value="F:hydrolase activity"/>
    <property type="evidence" value="ECO:0007669"/>
    <property type="project" value="UniProtKB-KW"/>
</dbReference>
<dbReference type="InterPro" id="IPR029058">
    <property type="entry name" value="AB_hydrolase_fold"/>
</dbReference>
<dbReference type="SUPFAM" id="SSF53474">
    <property type="entry name" value="alpha/beta-Hydrolases"/>
    <property type="match status" value="1"/>
</dbReference>
<evidence type="ECO:0000259" key="2">
    <source>
        <dbReference type="Pfam" id="PF00561"/>
    </source>
</evidence>
<evidence type="ECO:0000256" key="1">
    <source>
        <dbReference type="ARBA" id="ARBA00022801"/>
    </source>
</evidence>
<dbReference type="Pfam" id="PF00561">
    <property type="entry name" value="Abhydrolase_1"/>
    <property type="match status" value="1"/>
</dbReference>
<evidence type="ECO:0000313" key="4">
    <source>
        <dbReference type="Proteomes" id="UP000178417"/>
    </source>
</evidence>
<dbReference type="InterPro" id="IPR050266">
    <property type="entry name" value="AB_hydrolase_sf"/>
</dbReference>
<dbReference type="STRING" id="1802579.A2310_02965"/>
<dbReference type="GO" id="GO:0016020">
    <property type="term" value="C:membrane"/>
    <property type="evidence" value="ECO:0007669"/>
    <property type="project" value="TreeGrafter"/>
</dbReference>
<dbReference type="EMBL" id="MEUB01000017">
    <property type="protein sequence ID" value="OGC23544.1"/>
    <property type="molecule type" value="Genomic_DNA"/>
</dbReference>
<accession>A0A1F4SSW0</accession>
<proteinExistence type="predicted"/>
<comment type="caution">
    <text evidence="3">The sequence shown here is derived from an EMBL/GenBank/DDBJ whole genome shotgun (WGS) entry which is preliminary data.</text>
</comment>
<reference evidence="3 4" key="1">
    <citation type="journal article" date="2016" name="Nat. Commun.">
        <title>Thousands of microbial genomes shed light on interconnected biogeochemical processes in an aquifer system.</title>
        <authorList>
            <person name="Anantharaman K."/>
            <person name="Brown C.T."/>
            <person name="Hug L.A."/>
            <person name="Sharon I."/>
            <person name="Castelle C.J."/>
            <person name="Probst A.J."/>
            <person name="Thomas B.C."/>
            <person name="Singh A."/>
            <person name="Wilkins M.J."/>
            <person name="Karaoz U."/>
            <person name="Brodie E.L."/>
            <person name="Williams K.H."/>
            <person name="Hubbard S.S."/>
            <person name="Banfield J.F."/>
        </authorList>
    </citation>
    <scope>NUCLEOTIDE SEQUENCE [LARGE SCALE GENOMIC DNA]</scope>
</reference>
<gene>
    <name evidence="3" type="ORF">A2310_02965</name>
</gene>
<keyword evidence="1" id="KW-0378">Hydrolase</keyword>
<feature type="domain" description="AB hydrolase-1" evidence="2">
    <location>
        <begin position="44"/>
        <end position="206"/>
    </location>
</feature>